<evidence type="ECO:0000259" key="2">
    <source>
        <dbReference type="Pfam" id="PF01471"/>
    </source>
</evidence>
<dbReference type="InterPro" id="IPR036366">
    <property type="entry name" value="PGBDSf"/>
</dbReference>
<keyword evidence="4" id="KW-1185">Reference proteome</keyword>
<dbReference type="Proteomes" id="UP000468766">
    <property type="component" value="Unassembled WGS sequence"/>
</dbReference>
<dbReference type="OrthoDB" id="529831at2"/>
<feature type="signal peptide" evidence="1">
    <location>
        <begin position="1"/>
        <end position="26"/>
    </location>
</feature>
<dbReference type="Gene3D" id="1.10.101.10">
    <property type="entry name" value="PGBD-like superfamily/PGBD"/>
    <property type="match status" value="1"/>
</dbReference>
<dbReference type="InterPro" id="IPR002477">
    <property type="entry name" value="Peptidoglycan-bd-like"/>
</dbReference>
<dbReference type="AlphaFoldDB" id="A0A6I0EZR7"/>
<feature type="domain" description="Peptidoglycan binding-like" evidence="2">
    <location>
        <begin position="41"/>
        <end position="97"/>
    </location>
</feature>
<dbReference type="EMBL" id="WBXO01000005">
    <property type="protein sequence ID" value="KAB2952541.1"/>
    <property type="molecule type" value="Genomic_DNA"/>
</dbReference>
<protein>
    <submittedName>
        <fullName evidence="3">Peptidoglycan-binding protein</fullName>
    </submittedName>
</protein>
<evidence type="ECO:0000313" key="3">
    <source>
        <dbReference type="EMBL" id="KAB2952541.1"/>
    </source>
</evidence>
<evidence type="ECO:0000313" key="4">
    <source>
        <dbReference type="Proteomes" id="UP000468766"/>
    </source>
</evidence>
<evidence type="ECO:0000256" key="1">
    <source>
        <dbReference type="SAM" id="SignalP"/>
    </source>
</evidence>
<feature type="chain" id="PRO_5039458853" evidence="1">
    <location>
        <begin position="27"/>
        <end position="229"/>
    </location>
</feature>
<reference evidence="3 4" key="1">
    <citation type="submission" date="2019-10" db="EMBL/GenBank/DDBJ databases">
        <title>Whole-genome sequence of the extremophile Heliorestis acidaminivorans DSM 24790.</title>
        <authorList>
            <person name="Kyndt J.A."/>
            <person name="Meyer T.E."/>
        </authorList>
    </citation>
    <scope>NUCLEOTIDE SEQUENCE [LARGE SCALE GENOMIC DNA]</scope>
    <source>
        <strain evidence="3 4">DSM 24790</strain>
    </source>
</reference>
<comment type="caution">
    <text evidence="3">The sequence shown here is derived from an EMBL/GenBank/DDBJ whole genome shotgun (WGS) entry which is preliminary data.</text>
</comment>
<dbReference type="InterPro" id="IPR036365">
    <property type="entry name" value="PGBD-like_sf"/>
</dbReference>
<organism evidence="3 4">
    <name type="scientific">Heliorestis acidaminivorans</name>
    <dbReference type="NCBI Taxonomy" id="553427"/>
    <lineage>
        <taxon>Bacteria</taxon>
        <taxon>Bacillati</taxon>
        <taxon>Bacillota</taxon>
        <taxon>Clostridia</taxon>
        <taxon>Eubacteriales</taxon>
        <taxon>Heliobacteriaceae</taxon>
        <taxon>Heliorestis</taxon>
    </lineage>
</organism>
<name>A0A6I0EZR7_9FIRM</name>
<keyword evidence="1" id="KW-0732">Signal</keyword>
<proteinExistence type="predicted"/>
<dbReference type="SUPFAM" id="SSF47090">
    <property type="entry name" value="PGBD-like"/>
    <property type="match status" value="1"/>
</dbReference>
<dbReference type="RefSeq" id="WP_151619818.1">
    <property type="nucleotide sequence ID" value="NZ_WBXO01000005.1"/>
</dbReference>
<dbReference type="Pfam" id="PF01471">
    <property type="entry name" value="PG_binding_1"/>
    <property type="match status" value="1"/>
</dbReference>
<gene>
    <name evidence="3" type="ORF">F9B85_07695</name>
</gene>
<accession>A0A6I0EZR7</accession>
<sequence length="229" mass="25759">MNRRQFMIASAVFLASFTVAPSVSLASGLTVNNRLLRQGVTGQDVLQLQNRLRDMGFLHVNPTGFFGTLTHNGVMQFQRFRGLTVDGIVGNQTLQAMRPQLVQWTRATQLLPLRTDVWLTEPLSGLTFRARRTGGANHADMEPLTWNDTDIFRRIYGGRWSWERKPMIITIRGWRLAGSINGMPHDYQTITNGFPGHFCIHFVNSRTHGSNIIDTQHQAAVRIAAGYGP</sequence>